<gene>
    <name evidence="2" type="primary">parA</name>
</gene>
<dbReference type="InterPro" id="IPR025669">
    <property type="entry name" value="AAA_dom"/>
</dbReference>
<accession>A0A8F3IWY4</accession>
<dbReference type="CDD" id="cd02042">
    <property type="entry name" value="ParAB_family"/>
    <property type="match status" value="1"/>
</dbReference>
<evidence type="ECO:0000259" key="1">
    <source>
        <dbReference type="Pfam" id="PF13614"/>
    </source>
</evidence>
<name>A0A8F3IWY4_9LACT</name>
<sequence length="257" mass="29732">MVITPSNFKGGVGKTTTSLLLSYILTEHKNSKVLTIDTDPQENLTFSITKTFNKKIDPNKNIFNACFDDSPVKDHIQPITDNLDLLAGDWKMTEFETEANRQFKQSQLQNILSIIIEPVIKDYDFIIIDTSPYINLVMDNVINITDYVIITTQTVSMAFESTKKYYDYLISMSDKTNFELLGVLPYLVGNSSTDKRYLNKYQEVFDSELFNHTVKHSDRVKTWTDFGITEDKPYDKKTLEMYEDVVNEMLSKIELFK</sequence>
<dbReference type="Pfam" id="PF13614">
    <property type="entry name" value="AAA_31"/>
    <property type="match status" value="1"/>
</dbReference>
<dbReference type="AlphaFoldDB" id="A0A8F3IWY4"/>
<dbReference type="PANTHER" id="PTHR13696">
    <property type="entry name" value="P-LOOP CONTAINING NUCLEOSIDE TRIPHOSPHATE HYDROLASE"/>
    <property type="match status" value="1"/>
</dbReference>
<geneLocation type="plasmid" evidence="2">
    <name>pAv-optrA</name>
</geneLocation>
<evidence type="ECO:0000313" key="2">
    <source>
        <dbReference type="EMBL" id="QWY91707.1"/>
    </source>
</evidence>
<dbReference type="InterPro" id="IPR050678">
    <property type="entry name" value="DNA_Partitioning_ATPase"/>
</dbReference>
<reference evidence="2" key="1">
    <citation type="submission" date="2020-12" db="EMBL/GenBank/DDBJ databases">
        <authorList>
            <person name="Brenciani A."/>
            <person name="Morroni G."/>
            <person name="Fioriti S."/>
            <person name="Coccitto S.N."/>
            <person name="Cinthi M."/>
            <person name="Giovanetti E."/>
        </authorList>
    </citation>
    <scope>NUCLEOTIDE SEQUENCE</scope>
    <source>
        <plasmid evidence="2">pAv-optrA</plasmid>
    </source>
</reference>
<feature type="domain" description="AAA" evidence="1">
    <location>
        <begin position="2"/>
        <end position="179"/>
    </location>
</feature>
<proteinExistence type="predicted"/>
<protein>
    <submittedName>
        <fullName evidence="2">Plasmid partitioning protein</fullName>
    </submittedName>
</protein>
<dbReference type="EMBL" id="MW364930">
    <property type="protein sequence ID" value="QWY91707.1"/>
    <property type="molecule type" value="Genomic_DNA"/>
</dbReference>
<dbReference type="PANTHER" id="PTHR13696:SF99">
    <property type="entry name" value="COBYRINIC ACID AC-DIAMIDE SYNTHASE"/>
    <property type="match status" value="1"/>
</dbReference>
<dbReference type="RefSeq" id="WP_218673647.1">
    <property type="nucleotide sequence ID" value="NZ_MW364930.1"/>
</dbReference>
<keyword evidence="2" id="KW-0614">Plasmid</keyword>
<organism evidence="2">
    <name type="scientific">Aerococcus viridans</name>
    <dbReference type="NCBI Taxonomy" id="1377"/>
    <lineage>
        <taxon>Bacteria</taxon>
        <taxon>Bacillati</taxon>
        <taxon>Bacillota</taxon>
        <taxon>Bacilli</taxon>
        <taxon>Lactobacillales</taxon>
        <taxon>Aerococcaceae</taxon>
        <taxon>Aerococcus</taxon>
    </lineage>
</organism>